<sequence>MMSKKRRQKVDLLGIDLLTLPPPLIRFKAAGRESPLCFSDAIGSKIVAMHPREEGKQGKPVPDRGGVCFDVHQGTLSCNRGPSTLPLATGSSRLASSPWSSLTCSRCSALAAASWTLPCRGVSSQIHHLCQTIFVSVRNTETTYSFHAEDERFRQWKNHGDWTLPFYGCGHLDHDLNTWVGLALYREEPGRICSCELASANSKRRPDVNYSKEYLFSEDPAESHEGATLVYMGHKSQHCLWSASRSTPKRRGLTTTLNKRKWIHVFAGCFG</sequence>
<organism evidence="1 2">
    <name type="scientific">Dichanthelium oligosanthes</name>
    <dbReference type="NCBI Taxonomy" id="888268"/>
    <lineage>
        <taxon>Eukaryota</taxon>
        <taxon>Viridiplantae</taxon>
        <taxon>Streptophyta</taxon>
        <taxon>Embryophyta</taxon>
        <taxon>Tracheophyta</taxon>
        <taxon>Spermatophyta</taxon>
        <taxon>Magnoliopsida</taxon>
        <taxon>Liliopsida</taxon>
        <taxon>Poales</taxon>
        <taxon>Poaceae</taxon>
        <taxon>PACMAD clade</taxon>
        <taxon>Panicoideae</taxon>
        <taxon>Panicodae</taxon>
        <taxon>Paniceae</taxon>
        <taxon>Dichantheliinae</taxon>
        <taxon>Dichanthelium</taxon>
    </lineage>
</organism>
<name>A0A1E5WCH5_9POAL</name>
<dbReference type="PANTHER" id="PTHR33085">
    <property type="entry name" value="OS12G0113100 PROTEIN-RELATED"/>
    <property type="match status" value="1"/>
</dbReference>
<accession>A0A1E5WCH5</accession>
<dbReference type="EMBL" id="LWDX02013265">
    <property type="protein sequence ID" value="OEL35092.1"/>
    <property type="molecule type" value="Genomic_DNA"/>
</dbReference>
<evidence type="ECO:0000313" key="1">
    <source>
        <dbReference type="EMBL" id="OEL35092.1"/>
    </source>
</evidence>
<dbReference type="AlphaFoldDB" id="A0A1E5WCH5"/>
<protein>
    <submittedName>
        <fullName evidence="1">Uncharacterized protein</fullName>
    </submittedName>
</protein>
<dbReference type="PANTHER" id="PTHR33085:SF62">
    <property type="entry name" value="OS03G0632600 PROTEIN"/>
    <property type="match status" value="1"/>
</dbReference>
<proteinExistence type="predicted"/>
<comment type="caution">
    <text evidence="1">The sequence shown here is derived from an EMBL/GenBank/DDBJ whole genome shotgun (WGS) entry which is preliminary data.</text>
</comment>
<dbReference type="Proteomes" id="UP000095767">
    <property type="component" value="Unassembled WGS sequence"/>
</dbReference>
<dbReference type="Pfam" id="PF07893">
    <property type="entry name" value="DUF1668"/>
    <property type="match status" value="1"/>
</dbReference>
<reference evidence="1 2" key="1">
    <citation type="submission" date="2016-09" db="EMBL/GenBank/DDBJ databases">
        <title>The draft genome of Dichanthelium oligosanthes: A C3 panicoid grass species.</title>
        <authorList>
            <person name="Studer A.J."/>
            <person name="Schnable J.C."/>
            <person name="Brutnell T.P."/>
        </authorList>
    </citation>
    <scope>NUCLEOTIDE SEQUENCE [LARGE SCALE GENOMIC DNA]</scope>
    <source>
        <strain evidence="2">cv. Kellogg 1175</strain>
        <tissue evidence="1">Leaf</tissue>
    </source>
</reference>
<gene>
    <name evidence="1" type="ORF">BAE44_0003889</name>
</gene>
<evidence type="ECO:0000313" key="2">
    <source>
        <dbReference type="Proteomes" id="UP000095767"/>
    </source>
</evidence>
<dbReference type="InterPro" id="IPR012871">
    <property type="entry name" value="DUF1668_ORYSA"/>
</dbReference>
<keyword evidence="2" id="KW-1185">Reference proteome</keyword>